<feature type="compositionally biased region" description="Basic and acidic residues" evidence="15">
    <location>
        <begin position="212"/>
        <end position="222"/>
    </location>
</feature>
<organism evidence="18">
    <name type="scientific">Chromera velia CCMP2878</name>
    <dbReference type="NCBI Taxonomy" id="1169474"/>
    <lineage>
        <taxon>Eukaryota</taxon>
        <taxon>Sar</taxon>
        <taxon>Alveolata</taxon>
        <taxon>Colpodellida</taxon>
        <taxon>Chromeraceae</taxon>
        <taxon>Chromera</taxon>
    </lineage>
</organism>
<feature type="compositionally biased region" description="Basic and acidic residues" evidence="15">
    <location>
        <begin position="97"/>
        <end position="115"/>
    </location>
</feature>
<evidence type="ECO:0000256" key="8">
    <source>
        <dbReference type="ARBA" id="ARBA00022827"/>
    </source>
</evidence>
<evidence type="ECO:0000256" key="15">
    <source>
        <dbReference type="SAM" id="MobiDB-lite"/>
    </source>
</evidence>
<dbReference type="InterPro" id="IPR001199">
    <property type="entry name" value="Cyt_B5-like_heme/steroid-bd"/>
</dbReference>
<feature type="compositionally biased region" description="Basic and acidic residues" evidence="15">
    <location>
        <begin position="1126"/>
        <end position="1141"/>
    </location>
</feature>
<keyword evidence="9" id="KW-0249">Electron transport</keyword>
<dbReference type="InterPro" id="IPR036188">
    <property type="entry name" value="FAD/NAD-bd_sf"/>
</dbReference>
<feature type="region of interest" description="Disordered" evidence="15">
    <location>
        <begin position="556"/>
        <end position="577"/>
    </location>
</feature>
<comment type="similarity">
    <text evidence="3">Belongs to the EROs family.</text>
</comment>
<feature type="domain" description="Cytochrome b5 heme-binding" evidence="17">
    <location>
        <begin position="1131"/>
        <end position="1190"/>
    </location>
</feature>
<name>A0A0G4GP76_9ALVE</name>
<evidence type="ECO:0000256" key="5">
    <source>
        <dbReference type="ARBA" id="ARBA00022630"/>
    </source>
</evidence>
<dbReference type="PROSITE" id="PS50255">
    <property type="entry name" value="CYTOCHROME_B5_2"/>
    <property type="match status" value="1"/>
</dbReference>
<feature type="region of interest" description="Disordered" evidence="15">
    <location>
        <begin position="97"/>
        <end position="132"/>
    </location>
</feature>
<sequence length="1207" mass="128795">MLVRGFKWMVRVAAVSLLVGSVMASLELSSPLEGDGLMRWDSWYATERMTNRTMCTVSTVHKVNKEQLNLILEELMNTTFFRIINIDLDGDGCPLEKEKERQKQREKESLQKGESESSSVGGGEEEEVDEGSCGMTAPVMNVEGLVLTPQGGESAPPSLCTLEKDESDPFSSFSNPFGGPSSSPWGPSSPSPPPPHSASSTPSPPFASGGSRGKERDRRELEAEVQTTTTPLPPWLGGYTAPEARGSFVDRALSKSEKDSSEAFAGADSDCSDDEDLERPDFFINICEPILSSHPGAKLTTINLARNEEQYTGYNGSDVWGAIHGSLDLDLELDGEERVIYEEEVLQRLFRGMHTSINTHVALRFFPPFPGKRDHWLPNPQRFVETVAKHSDRVKNLHFAYVVLLRALRKLGPSLLETPLISGADDDDVTNALMRRLLETSVLRSCSQVFEAFDESLMFQSSSPTGRLSVLKKNFKAAFHTVSKLFNCVKCERCRLHGKVQLMGIGAALKILLLPDDLGLRSISKDELVALLGTAAKFSEAIAAIEPLAAMAEREQESVERAGTSREREQGKGAEGKAVVVGGGRKGSASVWGSEKLFDVAVVGGGLGGLSVALTALDRGASVVVIEKERFLGGNSVMASSGINVVNEASVEEGDSVGAFVSDIARASRMGIEWEKNPLVTALANGTAAAAAWVRDRVGLDFSKRSQLGGHTFKRTNRPPKGLAGAELVKTAQSELEAKGAATGRLQMMKNTKVVGLLEGGQSGRVMGVRVADSSGGGEGGRVRVVLARNVVLATGGFSADTVSASPSDGGAQSLMKQFREDLLEFPTTNNKCATGDGMKLGLGVGGQLVDMDSVQLHPTAFVDPKDPTAQKKTLCAEMLRGEGGILLNAEGDRFANELGPRDYVTQKILEQGHPNRTATLILSETVASKATYHVPVYSGAGLLREYKSLEELAAAEFTSLTGSVGLERAVGTLRKTLEAYDAAASLSVSEGVPDQFGKKTFPNAPSFGGSSSSSFFAGTVTPALHYTQGGLLIDEDGRVLRRSGTPSSSSPSMNSTLSMFSEMEPVEGLFAVGEVTGGLHGRNRLGGNGMTECVVFGLRVAQALDLSESSGGEEGDVQPSPAPESPKKSDRAVSEAELESHGEEGDCWMCVEGVVYDVSNFASDHPGGKNSVERLCGKDGTEEFSAAHSLVFLDDFEVVGRLSVPR</sequence>
<dbReference type="InterPro" id="IPR003953">
    <property type="entry name" value="FAD-dep_OxRdtase_2_FAD-bd"/>
</dbReference>
<dbReference type="InterPro" id="IPR036400">
    <property type="entry name" value="Cyt_B5-like_heme/steroid_sf"/>
</dbReference>
<comment type="cofactor">
    <cofactor evidence="1">
        <name>FAD</name>
        <dbReference type="ChEBI" id="CHEBI:57692"/>
    </cofactor>
</comment>
<feature type="compositionally biased region" description="Basic and acidic residues" evidence="15">
    <location>
        <begin position="556"/>
        <end position="575"/>
    </location>
</feature>
<proteinExistence type="inferred from homology"/>
<dbReference type="SUPFAM" id="SSF55856">
    <property type="entry name" value="Cytochrome b5-like heme/steroid binding domain"/>
    <property type="match status" value="1"/>
</dbReference>
<dbReference type="GO" id="GO:0034975">
    <property type="term" value="P:protein folding in endoplasmic reticulum"/>
    <property type="evidence" value="ECO:0007669"/>
    <property type="project" value="InterPro"/>
</dbReference>
<evidence type="ECO:0000256" key="9">
    <source>
        <dbReference type="ARBA" id="ARBA00022982"/>
    </source>
</evidence>
<dbReference type="InterPro" id="IPR007266">
    <property type="entry name" value="Ero1"/>
</dbReference>
<feature type="region of interest" description="Disordered" evidence="15">
    <location>
        <begin position="1109"/>
        <end position="1141"/>
    </location>
</feature>
<dbReference type="InterPro" id="IPR050315">
    <property type="entry name" value="FAD-oxidoreductase_2"/>
</dbReference>
<protein>
    <recommendedName>
        <fullName evidence="17">Cytochrome b5 heme-binding domain-containing protein</fullName>
    </recommendedName>
</protein>
<dbReference type="InterPro" id="IPR027477">
    <property type="entry name" value="Succ_DH/fumarate_Rdtase_cat_sf"/>
</dbReference>
<keyword evidence="7" id="KW-0256">Endoplasmic reticulum</keyword>
<dbReference type="GO" id="GO:0005789">
    <property type="term" value="C:endoplasmic reticulum membrane"/>
    <property type="evidence" value="ECO:0007669"/>
    <property type="project" value="UniProtKB-SubCell"/>
</dbReference>
<evidence type="ECO:0000256" key="14">
    <source>
        <dbReference type="ARBA" id="ARBA00023284"/>
    </source>
</evidence>
<dbReference type="Pfam" id="PF04137">
    <property type="entry name" value="ERO1"/>
    <property type="match status" value="1"/>
</dbReference>
<dbReference type="GO" id="GO:0010181">
    <property type="term" value="F:FMN binding"/>
    <property type="evidence" value="ECO:0007669"/>
    <property type="project" value="InterPro"/>
</dbReference>
<dbReference type="SUPFAM" id="SSF51905">
    <property type="entry name" value="FAD/NAD(P)-binding domain"/>
    <property type="match status" value="1"/>
</dbReference>
<evidence type="ECO:0000256" key="2">
    <source>
        <dbReference type="ARBA" id="ARBA00004367"/>
    </source>
</evidence>
<keyword evidence="11" id="KW-0472">Membrane</keyword>
<dbReference type="NCBIfam" id="TIGR01813">
    <property type="entry name" value="flavo_cyto_c"/>
    <property type="match status" value="1"/>
</dbReference>
<dbReference type="SMART" id="SM01117">
    <property type="entry name" value="Cyt-b5"/>
    <property type="match status" value="1"/>
</dbReference>
<feature type="compositionally biased region" description="Low complexity" evidence="15">
    <location>
        <begin position="197"/>
        <end position="209"/>
    </location>
</feature>
<evidence type="ECO:0000256" key="3">
    <source>
        <dbReference type="ARBA" id="ARBA00008277"/>
    </source>
</evidence>
<dbReference type="GO" id="GO:0071949">
    <property type="term" value="F:FAD binding"/>
    <property type="evidence" value="ECO:0007669"/>
    <property type="project" value="InterPro"/>
</dbReference>
<keyword evidence="8" id="KW-0274">FAD</keyword>
<keyword evidence="6 16" id="KW-0732">Signal</keyword>
<gene>
    <name evidence="18" type="ORF">Cvel_22763</name>
</gene>
<feature type="region of interest" description="Disordered" evidence="15">
    <location>
        <begin position="147"/>
        <end position="241"/>
    </location>
</feature>
<dbReference type="Pfam" id="PF00890">
    <property type="entry name" value="FAD_binding_2"/>
    <property type="match status" value="1"/>
</dbReference>
<keyword evidence="4" id="KW-0813">Transport</keyword>
<dbReference type="VEuPathDB" id="CryptoDB:Cvel_22763"/>
<evidence type="ECO:0000256" key="11">
    <source>
        <dbReference type="ARBA" id="ARBA00023136"/>
    </source>
</evidence>
<feature type="region of interest" description="Disordered" evidence="15">
    <location>
        <begin position="253"/>
        <end position="274"/>
    </location>
</feature>
<dbReference type="SUPFAM" id="SSF56425">
    <property type="entry name" value="Succinate dehydrogenase/fumarate reductase flavoprotein, catalytic domain"/>
    <property type="match status" value="1"/>
</dbReference>
<evidence type="ECO:0000256" key="12">
    <source>
        <dbReference type="ARBA" id="ARBA00023157"/>
    </source>
</evidence>
<dbReference type="EMBL" id="CDMZ01001407">
    <property type="protein sequence ID" value="CEM32089.1"/>
    <property type="molecule type" value="Genomic_DNA"/>
</dbReference>
<keyword evidence="10" id="KW-0560">Oxidoreductase</keyword>
<evidence type="ECO:0000256" key="7">
    <source>
        <dbReference type="ARBA" id="ARBA00022824"/>
    </source>
</evidence>
<reference evidence="18" key="1">
    <citation type="submission" date="2014-11" db="EMBL/GenBank/DDBJ databases">
        <authorList>
            <person name="Otto D Thomas"/>
            <person name="Naeem Raeece"/>
        </authorList>
    </citation>
    <scope>NUCLEOTIDE SEQUENCE</scope>
</reference>
<keyword evidence="14" id="KW-0676">Redox-active center</keyword>
<evidence type="ECO:0000256" key="16">
    <source>
        <dbReference type="SAM" id="SignalP"/>
    </source>
</evidence>
<keyword evidence="13" id="KW-0325">Glycoprotein</keyword>
<evidence type="ECO:0000256" key="13">
    <source>
        <dbReference type="ARBA" id="ARBA00023180"/>
    </source>
</evidence>
<dbReference type="InterPro" id="IPR010960">
    <property type="entry name" value="Flavocytochrome_c"/>
</dbReference>
<keyword evidence="5" id="KW-0285">Flavoprotein</keyword>
<keyword evidence="12" id="KW-1015">Disulfide bond</keyword>
<dbReference type="InterPro" id="IPR037192">
    <property type="entry name" value="ERO1-like_sf"/>
</dbReference>
<dbReference type="PANTHER" id="PTHR43400:SF7">
    <property type="entry name" value="FAD-DEPENDENT OXIDOREDUCTASE 2 FAD BINDING DOMAIN-CONTAINING PROTEIN"/>
    <property type="match status" value="1"/>
</dbReference>
<dbReference type="PANTHER" id="PTHR43400">
    <property type="entry name" value="FUMARATE REDUCTASE"/>
    <property type="match status" value="1"/>
</dbReference>
<evidence type="ECO:0000259" key="17">
    <source>
        <dbReference type="PROSITE" id="PS50255"/>
    </source>
</evidence>
<dbReference type="AlphaFoldDB" id="A0A0G4GP76"/>
<feature type="chain" id="PRO_5005190283" description="Cytochrome b5 heme-binding domain-containing protein" evidence="16">
    <location>
        <begin position="25"/>
        <end position="1207"/>
    </location>
</feature>
<dbReference type="SUPFAM" id="SSF110019">
    <property type="entry name" value="ERO1-like"/>
    <property type="match status" value="1"/>
</dbReference>
<evidence type="ECO:0000256" key="1">
    <source>
        <dbReference type="ARBA" id="ARBA00001974"/>
    </source>
</evidence>
<feature type="signal peptide" evidence="16">
    <location>
        <begin position="1"/>
        <end position="24"/>
    </location>
</feature>
<evidence type="ECO:0000256" key="10">
    <source>
        <dbReference type="ARBA" id="ARBA00023002"/>
    </source>
</evidence>
<comment type="subcellular location">
    <subcellularLocation>
        <location evidence="2">Endoplasmic reticulum membrane</location>
        <topology evidence="2">Peripheral membrane protein</topology>
        <orientation evidence="2">Lumenal side</orientation>
    </subcellularLocation>
</comment>
<dbReference type="Gene3D" id="3.50.50.60">
    <property type="entry name" value="FAD/NAD(P)-binding domain"/>
    <property type="match status" value="1"/>
</dbReference>
<dbReference type="GO" id="GO:0015035">
    <property type="term" value="F:protein-disulfide reductase activity"/>
    <property type="evidence" value="ECO:0007669"/>
    <property type="project" value="InterPro"/>
</dbReference>
<dbReference type="Gene3D" id="3.90.700.10">
    <property type="entry name" value="Succinate dehydrogenase/fumarate reductase flavoprotein, catalytic domain"/>
    <property type="match status" value="1"/>
</dbReference>
<dbReference type="Gene3D" id="3.10.120.10">
    <property type="entry name" value="Cytochrome b5-like heme/steroid binding domain"/>
    <property type="match status" value="1"/>
</dbReference>
<evidence type="ECO:0000256" key="4">
    <source>
        <dbReference type="ARBA" id="ARBA00022448"/>
    </source>
</evidence>
<accession>A0A0G4GP76</accession>
<dbReference type="GO" id="GO:0016972">
    <property type="term" value="F:thiol oxidase activity"/>
    <property type="evidence" value="ECO:0007669"/>
    <property type="project" value="InterPro"/>
</dbReference>
<evidence type="ECO:0000256" key="6">
    <source>
        <dbReference type="ARBA" id="ARBA00022729"/>
    </source>
</evidence>
<feature type="compositionally biased region" description="Pro residues" evidence="15">
    <location>
        <begin position="187"/>
        <end position="196"/>
    </location>
</feature>
<dbReference type="Pfam" id="PF00173">
    <property type="entry name" value="Cyt-b5"/>
    <property type="match status" value="1"/>
</dbReference>
<evidence type="ECO:0000313" key="18">
    <source>
        <dbReference type="EMBL" id="CEM32089.1"/>
    </source>
</evidence>
<feature type="compositionally biased region" description="Low complexity" evidence="15">
    <location>
        <begin position="169"/>
        <end position="186"/>
    </location>
</feature>